<dbReference type="PANTHER" id="PTHR37211">
    <property type="entry name" value="EXPRESSED PROTEIN"/>
    <property type="match status" value="1"/>
</dbReference>
<organism evidence="1">
    <name type="scientific">hydrothermal vent metagenome</name>
    <dbReference type="NCBI Taxonomy" id="652676"/>
    <lineage>
        <taxon>unclassified sequences</taxon>
        <taxon>metagenomes</taxon>
        <taxon>ecological metagenomes</taxon>
    </lineage>
</organism>
<dbReference type="InterPro" id="IPR029063">
    <property type="entry name" value="SAM-dependent_MTases_sf"/>
</dbReference>
<name>A0A3B1B3Y4_9ZZZZ</name>
<sequence length="278" mass="32562">MNHKSAKKHRSKNPSMAQLADRHELYELSVQCTEAEIDFVDETFKQLRGRKAKVLREDFCGTANVCCDWVQRRRNNSAIGIDINHEVLEWGRNNNLSKLPKSSKSRIQLLEQNVLTVQTKPVEIVSAMNFSYWLFKDRKDLKNYFQQVYNSLTDDGIFFMDAYGGYDCFRDITEKTKIAGQNFTYIWEQEKYDPISGQLLCHIHFKFSDGSKLKKAFSYDWRLWTLPEIRELLEEAGFSRITFYWQGFDEDDEPDGDFQPAETGEADASWICYISAEK</sequence>
<dbReference type="EMBL" id="UOFX01000078">
    <property type="protein sequence ID" value="VAX10842.1"/>
    <property type="molecule type" value="Genomic_DNA"/>
</dbReference>
<protein>
    <submittedName>
        <fullName evidence="1">Uncharacterized protein</fullName>
    </submittedName>
</protein>
<dbReference type="Gene3D" id="3.40.50.150">
    <property type="entry name" value="Vaccinia Virus protein VP39"/>
    <property type="match status" value="1"/>
</dbReference>
<dbReference type="PANTHER" id="PTHR37211:SF1">
    <property type="entry name" value="EXPRESSED PROTEIN"/>
    <property type="match status" value="1"/>
</dbReference>
<gene>
    <name evidence="1" type="ORF">MNBD_GAMMA26-761</name>
</gene>
<dbReference type="AlphaFoldDB" id="A0A3B1B3Y4"/>
<dbReference type="CDD" id="cd02440">
    <property type="entry name" value="AdoMet_MTases"/>
    <property type="match status" value="1"/>
</dbReference>
<reference evidence="1" key="1">
    <citation type="submission" date="2018-06" db="EMBL/GenBank/DDBJ databases">
        <authorList>
            <person name="Zhirakovskaya E."/>
        </authorList>
    </citation>
    <scope>NUCLEOTIDE SEQUENCE</scope>
</reference>
<proteinExistence type="predicted"/>
<dbReference type="Gene3D" id="2.20.25.110">
    <property type="entry name" value="S-adenosyl-L-methionine-dependent methyltransferases"/>
    <property type="match status" value="1"/>
</dbReference>
<accession>A0A3B1B3Y4</accession>
<evidence type="ECO:0000313" key="1">
    <source>
        <dbReference type="EMBL" id="VAX10842.1"/>
    </source>
</evidence>
<dbReference type="SUPFAM" id="SSF53335">
    <property type="entry name" value="S-adenosyl-L-methionine-dependent methyltransferases"/>
    <property type="match status" value="1"/>
</dbReference>